<dbReference type="CDD" id="cd22931">
    <property type="entry name" value="HFD_TAF6"/>
    <property type="match status" value="1"/>
</dbReference>
<dbReference type="GeneID" id="87958512"/>
<dbReference type="Gene3D" id="1.10.20.10">
    <property type="entry name" value="Histone, subunit A"/>
    <property type="match status" value="1"/>
</dbReference>
<accession>A0ABZ1D5T7</accession>
<gene>
    <name evidence="8" type="ORF">IL334_006382</name>
</gene>
<evidence type="ECO:0000256" key="1">
    <source>
        <dbReference type="ARBA" id="ARBA00004123"/>
    </source>
</evidence>
<keyword evidence="4" id="KW-0804">Transcription</keyword>
<evidence type="ECO:0000259" key="7">
    <source>
        <dbReference type="SMART" id="SM00803"/>
    </source>
</evidence>
<comment type="similarity">
    <text evidence="2">Belongs to the TAF6 family.</text>
</comment>
<dbReference type="InterPro" id="IPR009072">
    <property type="entry name" value="Histone-fold"/>
</dbReference>
<feature type="compositionally biased region" description="Gly residues" evidence="6">
    <location>
        <begin position="479"/>
        <end position="492"/>
    </location>
</feature>
<comment type="subcellular location">
    <subcellularLocation>
        <location evidence="1">Nucleus</location>
    </subcellularLocation>
</comment>
<evidence type="ECO:0000313" key="9">
    <source>
        <dbReference type="Proteomes" id="UP001329825"/>
    </source>
</evidence>
<dbReference type="InterPro" id="IPR037796">
    <property type="entry name" value="TAF6"/>
</dbReference>
<dbReference type="RefSeq" id="XP_062794137.1">
    <property type="nucleotide sequence ID" value="XM_062938086.1"/>
</dbReference>
<evidence type="ECO:0000256" key="5">
    <source>
        <dbReference type="ARBA" id="ARBA00023242"/>
    </source>
</evidence>
<feature type="region of interest" description="Disordered" evidence="6">
    <location>
        <begin position="149"/>
        <end position="174"/>
    </location>
</feature>
<feature type="region of interest" description="Disordered" evidence="6">
    <location>
        <begin position="479"/>
        <end position="498"/>
    </location>
</feature>
<dbReference type="Pfam" id="PF02969">
    <property type="entry name" value="TAF"/>
    <property type="match status" value="1"/>
</dbReference>
<dbReference type="Gene3D" id="1.25.40.770">
    <property type="entry name" value="TAF6, C-terminal HEAT repeat domain"/>
    <property type="match status" value="1"/>
</dbReference>
<feature type="domain" description="TATA box binding protein associated factor (TAF) histone-like fold" evidence="7">
    <location>
        <begin position="8"/>
        <end position="72"/>
    </location>
</feature>
<keyword evidence="9" id="KW-1185">Reference proteome</keyword>
<dbReference type="PANTHER" id="PTHR10221:SF9">
    <property type="entry name" value="TRANSCRIPTION INITIATION FACTOR TFIID SUBUNIT 6"/>
    <property type="match status" value="1"/>
</dbReference>
<keyword evidence="5" id="KW-0539">Nucleus</keyword>
<dbReference type="SUPFAM" id="SSF48371">
    <property type="entry name" value="ARM repeat"/>
    <property type="match status" value="1"/>
</dbReference>
<reference evidence="8 9" key="1">
    <citation type="submission" date="2024-01" db="EMBL/GenBank/DDBJ databases">
        <title>Comparative genomics of Cryptococcus and Kwoniella reveals pathogenesis evolution and contrasting modes of karyotype evolution via chromosome fusion or intercentromeric recombination.</title>
        <authorList>
            <person name="Coelho M.A."/>
            <person name="David-Palma M."/>
            <person name="Shea T."/>
            <person name="Bowers K."/>
            <person name="McGinley-Smith S."/>
            <person name="Mohammad A.W."/>
            <person name="Gnirke A."/>
            <person name="Yurkov A.M."/>
            <person name="Nowrousian M."/>
            <person name="Sun S."/>
            <person name="Cuomo C.A."/>
            <person name="Heitman J."/>
        </authorList>
    </citation>
    <scope>NUCLEOTIDE SEQUENCE [LARGE SCALE GENOMIC DNA]</scope>
    <source>
        <strain evidence="8">CBS 11374</strain>
    </source>
</reference>
<dbReference type="InterPro" id="IPR011442">
    <property type="entry name" value="TAF6_C"/>
</dbReference>
<dbReference type="InterPro" id="IPR046344">
    <property type="entry name" value="TAF6_C_sf"/>
</dbReference>
<keyword evidence="3" id="KW-0805">Transcription regulation</keyword>
<dbReference type="Pfam" id="PF07571">
    <property type="entry name" value="TAF6_C"/>
    <property type="match status" value="1"/>
</dbReference>
<protein>
    <recommendedName>
        <fullName evidence="7">TATA box binding protein associated factor (TAF) histone-like fold domain-containing protein</fullName>
    </recommendedName>
</protein>
<dbReference type="Proteomes" id="UP001329825">
    <property type="component" value="Chromosome 9"/>
</dbReference>
<dbReference type="SMART" id="SM00803">
    <property type="entry name" value="TAF"/>
    <property type="match status" value="1"/>
</dbReference>
<organism evidence="8 9">
    <name type="scientific">Kwoniella shivajii</name>
    <dbReference type="NCBI Taxonomy" id="564305"/>
    <lineage>
        <taxon>Eukaryota</taxon>
        <taxon>Fungi</taxon>
        <taxon>Dikarya</taxon>
        <taxon>Basidiomycota</taxon>
        <taxon>Agaricomycotina</taxon>
        <taxon>Tremellomycetes</taxon>
        <taxon>Tremellales</taxon>
        <taxon>Cryptococcaceae</taxon>
        <taxon>Kwoniella</taxon>
    </lineage>
</organism>
<dbReference type="InterPro" id="IPR004823">
    <property type="entry name" value="TAF_TATA-bd_Histone-like_dom"/>
</dbReference>
<evidence type="ECO:0000256" key="2">
    <source>
        <dbReference type="ARBA" id="ARBA00007688"/>
    </source>
</evidence>
<evidence type="ECO:0000256" key="3">
    <source>
        <dbReference type="ARBA" id="ARBA00023015"/>
    </source>
</evidence>
<proteinExistence type="inferred from homology"/>
<sequence length="498" mass="53379">MPPPQTTGIYPSDSITEVAQSLPIDPLGLGAADILASDVEYRLHLILQEAKKFMIHGKRATLLPEDVEYAMEVLNVEPVLIPPRPLPIAQFQSITIPSSSNHPQHLYHLPDEEIDFASYLKQPLPAGVASSAGVKWKAHWLAVEGIQPAITENPTPTQRAGPSRPQPASTSLRPQARTQLPQELQLYFTRLTTALVPPSPTGPETEPERHRLAALASLRTDVAVAGILVYVVKWLGESVQKCLMAPTGTISQLIDAIDALVNNEGVFLEPYVHILLPPLMSIILTVPLGPHPPSSSSSSNNQPSPFDLRLHASQVLGKIAEKYGKSYPGLIPRLVSTLNKALNSPPFPSPLGASNPPSGRYEGSLLALSSLGTQAVKTAVWGKAGEGISRIDDLAGRLYSESGKKKNPLIRALIKCISVIIKPKPAETPTPQVNLDRVADLFGPNLANGLSKKLWTASEILRLRQEETDESQLGNGIGNGDAGVHGHGGGDGIEVDQV</sequence>
<evidence type="ECO:0000256" key="6">
    <source>
        <dbReference type="SAM" id="MobiDB-lite"/>
    </source>
</evidence>
<dbReference type="CDD" id="cd08050">
    <property type="entry name" value="TAF6C"/>
    <property type="match status" value="1"/>
</dbReference>
<dbReference type="PANTHER" id="PTHR10221">
    <property type="entry name" value="TRANSCRIPTION INITIATION FACTOR TFIID SUBUNIT 6"/>
    <property type="match status" value="1"/>
</dbReference>
<evidence type="ECO:0000313" key="8">
    <source>
        <dbReference type="EMBL" id="WRT69398.1"/>
    </source>
</evidence>
<dbReference type="SUPFAM" id="SSF47113">
    <property type="entry name" value="Histone-fold"/>
    <property type="match status" value="1"/>
</dbReference>
<evidence type="ECO:0000256" key="4">
    <source>
        <dbReference type="ARBA" id="ARBA00023163"/>
    </source>
</evidence>
<dbReference type="InterPro" id="IPR016024">
    <property type="entry name" value="ARM-type_fold"/>
</dbReference>
<dbReference type="EMBL" id="CP141889">
    <property type="protein sequence ID" value="WRT69398.1"/>
    <property type="molecule type" value="Genomic_DNA"/>
</dbReference>
<name>A0ABZ1D5T7_9TREE</name>
<feature type="compositionally biased region" description="Polar residues" evidence="6">
    <location>
        <begin position="150"/>
        <end position="174"/>
    </location>
</feature>